<comment type="caution">
    <text evidence="3">The sequence shown here is derived from an EMBL/GenBank/DDBJ whole genome shotgun (WGS) entry which is preliminary data.</text>
</comment>
<evidence type="ECO:0000259" key="2">
    <source>
        <dbReference type="Pfam" id="PF05018"/>
    </source>
</evidence>
<evidence type="ECO:0000313" key="3">
    <source>
        <dbReference type="EMBL" id="GJE94870.1"/>
    </source>
</evidence>
<accession>A0A9P3LH11</accession>
<dbReference type="AlphaFoldDB" id="A0A9P3LH11"/>
<dbReference type="OrthoDB" id="7486196at2759"/>
<feature type="region of interest" description="Disordered" evidence="1">
    <location>
        <begin position="193"/>
        <end position="220"/>
    </location>
</feature>
<proteinExistence type="predicted"/>
<feature type="region of interest" description="Disordered" evidence="1">
    <location>
        <begin position="44"/>
        <end position="73"/>
    </location>
</feature>
<evidence type="ECO:0000256" key="1">
    <source>
        <dbReference type="SAM" id="MobiDB-lite"/>
    </source>
</evidence>
<dbReference type="InterPro" id="IPR040441">
    <property type="entry name" value="CFA20/CFAP20DC"/>
</dbReference>
<dbReference type="InterPro" id="IPR007714">
    <property type="entry name" value="CFA20_dom"/>
</dbReference>
<feature type="domain" description="CFA20" evidence="2">
    <location>
        <begin position="76"/>
        <end position="184"/>
    </location>
</feature>
<keyword evidence="4" id="KW-1185">Reference proteome</keyword>
<reference evidence="3 4" key="1">
    <citation type="submission" date="2021-08" db="EMBL/GenBank/DDBJ databases">
        <title>Draft Genome Sequence of Phanerochaete sordida strain YK-624.</title>
        <authorList>
            <person name="Mori T."/>
            <person name="Dohra H."/>
            <person name="Suzuki T."/>
            <person name="Kawagishi H."/>
            <person name="Hirai H."/>
        </authorList>
    </citation>
    <scope>NUCLEOTIDE SEQUENCE [LARGE SCALE GENOMIC DNA]</scope>
    <source>
        <strain evidence="3 4">YK-624</strain>
    </source>
</reference>
<dbReference type="Pfam" id="PF05018">
    <property type="entry name" value="CFA20_dom"/>
    <property type="match status" value="1"/>
</dbReference>
<dbReference type="Proteomes" id="UP000703269">
    <property type="component" value="Unassembled WGS sequence"/>
</dbReference>
<gene>
    <name evidence="3" type="ORF">PsYK624_110460</name>
</gene>
<dbReference type="PANTHER" id="PTHR12458">
    <property type="entry name" value="ORF PROTEIN"/>
    <property type="match status" value="1"/>
</dbReference>
<sequence length="266" mass="29600">MFAHSVQPPIVSLFSSTGSEPLALWTVSKHAELPEDSVVCLFEDTSSAPAPPEPAKLVASPPIDSDDEHGRGQGRTLSQTVLHIQSPDIRSTYVRCPPTGSLGLKHPWIHLQVRSLGKEWAFEVGIVDRAGREGIVRFSTFQRTPRLKPAELPILHLPVSFPQSSHRLTGWAIINVNLANLLPRFSDVSLLEEEEEEEEDASEDEDYGNQPRPRKKARLAGVVPSGTMSHVSYVKVYATCRLRRLWFSQTGATVDLPWEFELYSAD</sequence>
<evidence type="ECO:0000313" key="4">
    <source>
        <dbReference type="Proteomes" id="UP000703269"/>
    </source>
</evidence>
<feature type="compositionally biased region" description="Acidic residues" evidence="1">
    <location>
        <begin position="193"/>
        <end position="207"/>
    </location>
</feature>
<protein>
    <recommendedName>
        <fullName evidence="2">CFA20 domain-containing protein</fullName>
    </recommendedName>
</protein>
<dbReference type="EMBL" id="BPQB01000043">
    <property type="protein sequence ID" value="GJE94870.1"/>
    <property type="molecule type" value="Genomic_DNA"/>
</dbReference>
<name>A0A9P3LH11_9APHY</name>
<organism evidence="3 4">
    <name type="scientific">Phanerochaete sordida</name>
    <dbReference type="NCBI Taxonomy" id="48140"/>
    <lineage>
        <taxon>Eukaryota</taxon>
        <taxon>Fungi</taxon>
        <taxon>Dikarya</taxon>
        <taxon>Basidiomycota</taxon>
        <taxon>Agaricomycotina</taxon>
        <taxon>Agaricomycetes</taxon>
        <taxon>Polyporales</taxon>
        <taxon>Phanerochaetaceae</taxon>
        <taxon>Phanerochaete</taxon>
    </lineage>
</organism>